<dbReference type="PANTHER" id="PTHR43849">
    <property type="entry name" value="BLL3936 PROTEIN"/>
    <property type="match status" value="1"/>
</dbReference>
<accession>A0A975WFD3</accession>
<keyword evidence="1" id="KW-0997">Cell inner membrane</keyword>
<dbReference type="InterPro" id="IPR011853">
    <property type="entry name" value="TRAP_DctM-Dct_fused"/>
</dbReference>
<sequence>MSAQTSDAIPVDGSGTSVTRFLVSLLILAFITSHLAQTMWLWLSPELFRTLHLGLSMLFLAVLSVQVVRPPFARLQSVVLGSIAIFVMAYIFSEHEALLTERVFGPSGADILVGLAFLAAVFVTAGKIWGWIIPALGMIALLYGYFGAIFSDDLFFHSGVSFERLISYTSIPFFEGMLGSMTGLSGSLIFVFMLFAGLLKSAGGIEFVLGLAARLSGDTRGGPAKVAVLGSGIMGMISGSTVANVASTGTITIPLMKKSGFRPHDAGAIEAVASTGGQFMPPVMGLTAFLIVGLTGIPYIDVMVAAVVPATIYYANLLVAVHLSASSPAPGSAGLELDKAATGIGSEVRSYAHLILGVVLLTVLLFNQMPPAMAGVISMLFIVVTEASKQLIVHRADPLEGLRIFGQRMYDGALDGVTNGAQLAVIIAIIGIIVDLMTITGFAQRLSHIVLSLSDVSLLLLLLLVALSCLIFGLGMPTAAAYSLVAVLGAPALVGFGVDLLAAHMFVFFFANMSAITPPVALASLVASKVAGASYMKTAVASLRLGLPGFVLPFLFVYYPGVLLQGDSIPEIVITILSVLMFFVALNMLLSRHCSWGLPEFWSRPLLGLIAIGLLYPHQGIQLAAMSVFGLAVLIKMRKPA</sequence>
<feature type="transmembrane region" description="Helical" evidence="2">
    <location>
        <begin position="449"/>
        <end position="473"/>
    </location>
</feature>
<keyword evidence="1" id="KW-1003">Cell membrane</keyword>
<dbReference type="Proteomes" id="UP000182932">
    <property type="component" value="Unassembled WGS sequence"/>
</dbReference>
<feature type="transmembrane region" description="Helical" evidence="2">
    <location>
        <begin position="131"/>
        <end position="151"/>
    </location>
</feature>
<feature type="transmembrane region" description="Helical" evidence="2">
    <location>
        <begin position="49"/>
        <end position="68"/>
    </location>
</feature>
<evidence type="ECO:0000313" key="4">
    <source>
        <dbReference type="EMBL" id="SEK10975.1"/>
    </source>
</evidence>
<dbReference type="Pfam" id="PF06808">
    <property type="entry name" value="DctM"/>
    <property type="match status" value="1"/>
</dbReference>
<keyword evidence="2" id="KW-0472">Membrane</keyword>
<feature type="transmembrane region" description="Helical" evidence="2">
    <location>
        <begin position="21"/>
        <end position="43"/>
    </location>
</feature>
<feature type="transmembrane region" description="Helical" evidence="2">
    <location>
        <begin position="288"/>
        <end position="315"/>
    </location>
</feature>
<dbReference type="InterPro" id="IPR010656">
    <property type="entry name" value="DctM"/>
</dbReference>
<comment type="function">
    <text evidence="1">Part of the tripartite ATP-independent periplasmic (TRAP) transport system.</text>
</comment>
<feature type="transmembrane region" description="Helical" evidence="2">
    <location>
        <begin position="479"/>
        <end position="498"/>
    </location>
</feature>
<evidence type="ECO:0000259" key="3">
    <source>
        <dbReference type="Pfam" id="PF06808"/>
    </source>
</evidence>
<evidence type="ECO:0000313" key="5">
    <source>
        <dbReference type="Proteomes" id="UP000182932"/>
    </source>
</evidence>
<gene>
    <name evidence="4" type="ORF">SAMN04487940_1354</name>
</gene>
<evidence type="ECO:0000256" key="1">
    <source>
        <dbReference type="RuleBase" id="RU369079"/>
    </source>
</evidence>
<keyword evidence="5" id="KW-1185">Reference proteome</keyword>
<feature type="transmembrane region" description="Helical" evidence="2">
    <location>
        <begin position="421"/>
        <end position="442"/>
    </location>
</feature>
<proteinExistence type="predicted"/>
<dbReference type="EMBL" id="FNYY01000035">
    <property type="protein sequence ID" value="SEK10975.1"/>
    <property type="molecule type" value="Genomic_DNA"/>
</dbReference>
<keyword evidence="2" id="KW-1133">Transmembrane helix</keyword>
<organism evidence="4 5">
    <name type="scientific">Marinovum algicola</name>
    <dbReference type="NCBI Taxonomy" id="42444"/>
    <lineage>
        <taxon>Bacteria</taxon>
        <taxon>Pseudomonadati</taxon>
        <taxon>Pseudomonadota</taxon>
        <taxon>Alphaproteobacteria</taxon>
        <taxon>Rhodobacterales</taxon>
        <taxon>Roseobacteraceae</taxon>
        <taxon>Marinovum</taxon>
    </lineage>
</organism>
<dbReference type="GO" id="GO:0022857">
    <property type="term" value="F:transmembrane transporter activity"/>
    <property type="evidence" value="ECO:0007669"/>
    <property type="project" value="UniProtKB-UniRule"/>
</dbReference>
<comment type="caution">
    <text evidence="4">The sequence shown here is derived from an EMBL/GenBank/DDBJ whole genome shotgun (WGS) entry which is preliminary data.</text>
</comment>
<evidence type="ECO:0000256" key="2">
    <source>
        <dbReference type="SAM" id="Phobius"/>
    </source>
</evidence>
<feature type="transmembrane region" description="Helical" evidence="2">
    <location>
        <begin position="572"/>
        <end position="590"/>
    </location>
</feature>
<dbReference type="AlphaFoldDB" id="A0A975WFD3"/>
<name>A0A975WFD3_9RHOB</name>
<dbReference type="NCBIfam" id="TIGR02123">
    <property type="entry name" value="TRAP_fused"/>
    <property type="match status" value="1"/>
</dbReference>
<feature type="transmembrane region" description="Helical" evidence="2">
    <location>
        <begin position="505"/>
        <end position="527"/>
    </location>
</feature>
<feature type="transmembrane region" description="Helical" evidence="2">
    <location>
        <begin position="104"/>
        <end position="124"/>
    </location>
</feature>
<keyword evidence="1" id="KW-0813">Transport</keyword>
<feature type="transmembrane region" description="Helical" evidence="2">
    <location>
        <begin position="348"/>
        <end position="366"/>
    </location>
</feature>
<feature type="transmembrane region" description="Helical" evidence="2">
    <location>
        <begin position="171"/>
        <end position="199"/>
    </location>
</feature>
<dbReference type="GeneID" id="80821137"/>
<keyword evidence="2" id="KW-0812">Transmembrane</keyword>
<dbReference type="RefSeq" id="WP_074840304.1">
    <property type="nucleotide sequence ID" value="NZ_FNYY01000035.1"/>
</dbReference>
<reference evidence="4 5" key="1">
    <citation type="submission" date="2016-10" db="EMBL/GenBank/DDBJ databases">
        <authorList>
            <person name="Varghese N."/>
            <person name="Submissions S."/>
        </authorList>
    </citation>
    <scope>NUCLEOTIDE SEQUENCE [LARGE SCALE GENOMIC DNA]</scope>
    <source>
        <strain evidence="4 5">FF3</strain>
    </source>
</reference>
<dbReference type="GO" id="GO:0005886">
    <property type="term" value="C:plasma membrane"/>
    <property type="evidence" value="ECO:0007669"/>
    <property type="project" value="UniProtKB-SubCell"/>
</dbReference>
<feature type="domain" description="TRAP C4-dicarboxylate transport system permease DctM subunit" evidence="3">
    <location>
        <begin position="119"/>
        <end position="564"/>
    </location>
</feature>
<feature type="transmembrane region" description="Helical" evidence="2">
    <location>
        <begin position="610"/>
        <end position="635"/>
    </location>
</feature>
<feature type="transmembrane region" description="Helical" evidence="2">
    <location>
        <begin position="75"/>
        <end position="92"/>
    </location>
</feature>
<feature type="transmembrane region" description="Helical" evidence="2">
    <location>
        <begin position="539"/>
        <end position="560"/>
    </location>
</feature>
<comment type="subcellular location">
    <subcellularLocation>
        <location evidence="1">Cell inner membrane</location>
        <topology evidence="1">Multi-pass membrane protein</topology>
    </subcellularLocation>
</comment>
<dbReference type="PANTHER" id="PTHR43849:SF2">
    <property type="entry name" value="BLL3936 PROTEIN"/>
    <property type="match status" value="1"/>
</dbReference>
<protein>
    <submittedName>
        <fullName evidence="4">TRAP transporter, 4TM/12TM fusion protein</fullName>
    </submittedName>
</protein>